<protein>
    <submittedName>
        <fullName evidence="1">Uncharacterized protein</fullName>
    </submittedName>
</protein>
<reference evidence="1" key="1">
    <citation type="submission" date="2018-05" db="EMBL/GenBank/DDBJ databases">
        <authorList>
            <person name="Lanie J.A."/>
            <person name="Ng W.-L."/>
            <person name="Kazmierczak K.M."/>
            <person name="Andrzejewski T.M."/>
            <person name="Davidsen T.M."/>
            <person name="Wayne K.J."/>
            <person name="Tettelin H."/>
            <person name="Glass J.I."/>
            <person name="Rusch D."/>
            <person name="Podicherti R."/>
            <person name="Tsui H.-C.T."/>
            <person name="Winkler M.E."/>
        </authorList>
    </citation>
    <scope>NUCLEOTIDE SEQUENCE</scope>
</reference>
<name>A0A383AVK5_9ZZZZ</name>
<feature type="non-terminal residue" evidence="1">
    <location>
        <position position="1"/>
    </location>
</feature>
<evidence type="ECO:0000313" key="1">
    <source>
        <dbReference type="EMBL" id="SVE11742.1"/>
    </source>
</evidence>
<accession>A0A383AVK5</accession>
<dbReference type="EMBL" id="UINC01195262">
    <property type="protein sequence ID" value="SVE11742.1"/>
    <property type="molecule type" value="Genomic_DNA"/>
</dbReference>
<sequence>GVKLSPIEEDIITEMQGFKKKEQPFWGR</sequence>
<gene>
    <name evidence="1" type="ORF">METZ01_LOCUS464596</name>
</gene>
<dbReference type="AlphaFoldDB" id="A0A383AVK5"/>
<organism evidence="1">
    <name type="scientific">marine metagenome</name>
    <dbReference type="NCBI Taxonomy" id="408172"/>
    <lineage>
        <taxon>unclassified sequences</taxon>
        <taxon>metagenomes</taxon>
        <taxon>ecological metagenomes</taxon>
    </lineage>
</organism>
<proteinExistence type="predicted"/>